<dbReference type="EMBL" id="MSGO01000053">
    <property type="protein sequence ID" value="OLL13925.1"/>
    <property type="molecule type" value="Genomic_DNA"/>
</dbReference>
<gene>
    <name evidence="3" type="ORF">BKH32_11300</name>
</gene>
<dbReference type="AlphaFoldDB" id="A0A1Q8HYJ9"/>
<protein>
    <recommendedName>
        <fullName evidence="2">Transposase Helix-turn-helix domain-containing protein</fullName>
    </recommendedName>
</protein>
<proteinExistence type="predicted"/>
<dbReference type="InterPro" id="IPR027805">
    <property type="entry name" value="Transposase_HTH_dom"/>
</dbReference>
<dbReference type="Proteomes" id="UP000185736">
    <property type="component" value="Unassembled WGS sequence"/>
</dbReference>
<organism evidence="3 4">
    <name type="scientific">Actinomyces oris</name>
    <dbReference type="NCBI Taxonomy" id="544580"/>
    <lineage>
        <taxon>Bacteria</taxon>
        <taxon>Bacillati</taxon>
        <taxon>Actinomycetota</taxon>
        <taxon>Actinomycetes</taxon>
        <taxon>Actinomycetales</taxon>
        <taxon>Actinomycetaceae</taxon>
        <taxon>Actinomyces</taxon>
    </lineage>
</organism>
<evidence type="ECO:0000313" key="3">
    <source>
        <dbReference type="EMBL" id="OLL13925.1"/>
    </source>
</evidence>
<feature type="domain" description="Transposase Helix-turn-helix" evidence="2">
    <location>
        <begin position="42"/>
        <end position="72"/>
    </location>
</feature>
<sequence>MTNSSTRITRDDVLDLCEAIHASGPLPVFGARVLGLFLCVRLTLTYLRHNLPQELLAELYCVWQATVSRVIAAYTPPDRRLPERQCSNGGGSGSHGPADHRRHPPGVLVLERPP</sequence>
<name>A0A1Q8HYJ9_9ACTO</name>
<accession>A0A1Q8HYJ9</accession>
<evidence type="ECO:0000313" key="4">
    <source>
        <dbReference type="Proteomes" id="UP000185736"/>
    </source>
</evidence>
<evidence type="ECO:0000256" key="1">
    <source>
        <dbReference type="SAM" id="MobiDB-lite"/>
    </source>
</evidence>
<dbReference type="RefSeq" id="WP_075250131.1">
    <property type="nucleotide sequence ID" value="NZ_MSGO01000053.1"/>
</dbReference>
<dbReference type="Pfam" id="PF13613">
    <property type="entry name" value="HTH_Tnp_4"/>
    <property type="match status" value="1"/>
</dbReference>
<reference evidence="3 4" key="1">
    <citation type="submission" date="2016-12" db="EMBL/GenBank/DDBJ databases">
        <title>Genomic comparison of strains in the 'Actinomyces naeslundii' group.</title>
        <authorList>
            <person name="Mughal S.R."/>
            <person name="Do T."/>
            <person name="Gilbert S.C."/>
            <person name="Witherden E.A."/>
            <person name="Didelot X."/>
            <person name="Beighton D."/>
        </authorList>
    </citation>
    <scope>NUCLEOTIDE SEQUENCE [LARGE SCALE GENOMIC DNA]</scope>
    <source>
        <strain evidence="3 4">S64C</strain>
    </source>
</reference>
<feature type="region of interest" description="Disordered" evidence="1">
    <location>
        <begin position="79"/>
        <end position="114"/>
    </location>
</feature>
<comment type="caution">
    <text evidence="3">The sequence shown here is derived from an EMBL/GenBank/DDBJ whole genome shotgun (WGS) entry which is preliminary data.</text>
</comment>
<evidence type="ECO:0000259" key="2">
    <source>
        <dbReference type="Pfam" id="PF13613"/>
    </source>
</evidence>